<accession>A0A135P8F7</accession>
<keyword evidence="2" id="KW-1185">Reference proteome</keyword>
<dbReference type="RefSeq" id="WP_067652812.1">
    <property type="nucleotide sequence ID" value="NZ_KQ961034.1"/>
</dbReference>
<dbReference type="EMBL" id="LNUW01000004">
    <property type="protein sequence ID" value="KXG87704.1"/>
    <property type="molecule type" value="Genomic_DNA"/>
</dbReference>
<proteinExistence type="predicted"/>
<dbReference type="OrthoDB" id="8420231at2"/>
<dbReference type="AlphaFoldDB" id="A0A135P8F7"/>
<protein>
    <submittedName>
        <fullName evidence="1">Uncharacterized protein</fullName>
    </submittedName>
</protein>
<name>A0A135P8F7_9HYPH</name>
<evidence type="ECO:0000313" key="2">
    <source>
        <dbReference type="Proteomes" id="UP000070498"/>
    </source>
</evidence>
<dbReference type="STRING" id="2052828.ATO67_18240"/>
<evidence type="ECO:0000313" key="1">
    <source>
        <dbReference type="EMBL" id="KXG87704.1"/>
    </source>
</evidence>
<organism evidence="1 2">
    <name type="scientific">Agrobacterium bohemicum</name>
    <dbReference type="NCBI Taxonomy" id="2052828"/>
    <lineage>
        <taxon>Bacteria</taxon>
        <taxon>Pseudomonadati</taxon>
        <taxon>Pseudomonadota</taxon>
        <taxon>Alphaproteobacteria</taxon>
        <taxon>Hyphomicrobiales</taxon>
        <taxon>Rhizobiaceae</taxon>
        <taxon>Rhizobium/Agrobacterium group</taxon>
        <taxon>Agrobacterium</taxon>
    </lineage>
</organism>
<dbReference type="Proteomes" id="UP000070498">
    <property type="component" value="Unassembled WGS sequence"/>
</dbReference>
<sequence length="83" mass="9597">MRKDQIPEFVDEIIATGCPICAVGHDTYVFGEIDVLDEDFDRVVREVQEICDNYGERDHLRLEIAAYLRSIGRVFDLPEETVH</sequence>
<comment type="caution">
    <text evidence="1">The sequence shown here is derived from an EMBL/GenBank/DDBJ whole genome shotgun (WGS) entry which is preliminary data.</text>
</comment>
<gene>
    <name evidence="1" type="ORF">ATO67_18240</name>
</gene>
<reference evidence="1 2" key="1">
    <citation type="submission" date="2015-11" db="EMBL/GenBank/DDBJ databases">
        <title>Draft genome sequence of Agrobacterium sp. R89-1.</title>
        <authorList>
            <person name="Zahradnik J."/>
            <person name="Kyslikova E."/>
            <person name="Palyzova A."/>
            <person name="Kyslik P."/>
        </authorList>
    </citation>
    <scope>NUCLEOTIDE SEQUENCE [LARGE SCALE GENOMIC DNA]</scope>
    <source>
        <strain evidence="1 2">R89-1</strain>
    </source>
</reference>